<dbReference type="AlphaFoldDB" id="A0A437M9B4"/>
<evidence type="ECO:0000256" key="4">
    <source>
        <dbReference type="ARBA" id="ARBA00023163"/>
    </source>
</evidence>
<dbReference type="GO" id="GO:0032993">
    <property type="term" value="C:protein-DNA complex"/>
    <property type="evidence" value="ECO:0007669"/>
    <property type="project" value="TreeGrafter"/>
</dbReference>
<dbReference type="Pfam" id="PF00126">
    <property type="entry name" value="HTH_1"/>
    <property type="match status" value="1"/>
</dbReference>
<keyword evidence="4" id="KW-0804">Transcription</keyword>
<dbReference type="InterPro" id="IPR005119">
    <property type="entry name" value="LysR_subst-bd"/>
</dbReference>
<keyword evidence="7" id="KW-1185">Reference proteome</keyword>
<evidence type="ECO:0000256" key="3">
    <source>
        <dbReference type="ARBA" id="ARBA00023125"/>
    </source>
</evidence>
<keyword evidence="3" id="KW-0238">DNA-binding</keyword>
<comment type="similarity">
    <text evidence="1">Belongs to the LysR transcriptional regulatory family.</text>
</comment>
<proteinExistence type="inferred from homology"/>
<organism evidence="6 7">
    <name type="scientific">Sphingomonas crocodyli</name>
    <dbReference type="NCBI Taxonomy" id="1979270"/>
    <lineage>
        <taxon>Bacteria</taxon>
        <taxon>Pseudomonadati</taxon>
        <taxon>Pseudomonadota</taxon>
        <taxon>Alphaproteobacteria</taxon>
        <taxon>Sphingomonadales</taxon>
        <taxon>Sphingomonadaceae</taxon>
        <taxon>Sphingomonas</taxon>
    </lineage>
</organism>
<sequence>MIDRYLLRYFLAVVDNGTFSRAAEQSNVSQPTLSVGIAKLERLIGASLFHRSSQRVHLTDAGTRLLPHARAIESSFQLAQQSVVVAEAPAVLRVGILTSIPIVAIAAAVADAHRIDPKARIELVEGNERQLTQHLTRGRVDLAVTLVNRGGDRFVEEPLYEEGYALALPALHPLAAQPQIAGEALADNVMIVRRHCEALPETSRYFTDRGVRPFFALRTTSDDNAIRMVAAGLGVTVMPDGFTAPGVVRPRLAGFDLRRTVGIAYGGRHEAMRFSRPTFVSALYSVLRRTRGGDTIPLAKLPPLDKMGR</sequence>
<evidence type="ECO:0000313" key="7">
    <source>
        <dbReference type="Proteomes" id="UP000282971"/>
    </source>
</evidence>
<dbReference type="SUPFAM" id="SSF53850">
    <property type="entry name" value="Periplasmic binding protein-like II"/>
    <property type="match status" value="1"/>
</dbReference>
<dbReference type="FunFam" id="1.10.10.10:FF:000001">
    <property type="entry name" value="LysR family transcriptional regulator"/>
    <property type="match status" value="1"/>
</dbReference>
<dbReference type="GO" id="GO:0003700">
    <property type="term" value="F:DNA-binding transcription factor activity"/>
    <property type="evidence" value="ECO:0007669"/>
    <property type="project" value="InterPro"/>
</dbReference>
<dbReference type="InterPro" id="IPR036390">
    <property type="entry name" value="WH_DNA-bd_sf"/>
</dbReference>
<protein>
    <submittedName>
        <fullName evidence="6">LysR family transcriptional regulator</fullName>
    </submittedName>
</protein>
<accession>A0A437M9B4</accession>
<dbReference type="PRINTS" id="PR00039">
    <property type="entry name" value="HTHLYSR"/>
</dbReference>
<feature type="domain" description="HTH lysR-type" evidence="5">
    <location>
        <begin position="2"/>
        <end position="59"/>
    </location>
</feature>
<dbReference type="PANTHER" id="PTHR30346">
    <property type="entry name" value="TRANSCRIPTIONAL DUAL REGULATOR HCAR-RELATED"/>
    <property type="match status" value="1"/>
</dbReference>
<dbReference type="OrthoDB" id="9815174at2"/>
<dbReference type="InterPro" id="IPR000847">
    <property type="entry name" value="LysR_HTH_N"/>
</dbReference>
<reference evidence="6 7" key="1">
    <citation type="submission" date="2019-01" db="EMBL/GenBank/DDBJ databases">
        <authorList>
            <person name="Chen W.-M."/>
        </authorList>
    </citation>
    <scope>NUCLEOTIDE SEQUENCE [LARGE SCALE GENOMIC DNA]</scope>
    <source>
        <strain evidence="6 7">CCP-7</strain>
    </source>
</reference>
<dbReference type="EMBL" id="SACN01000001">
    <property type="protein sequence ID" value="RVT94300.1"/>
    <property type="molecule type" value="Genomic_DNA"/>
</dbReference>
<dbReference type="GO" id="GO:0003677">
    <property type="term" value="F:DNA binding"/>
    <property type="evidence" value="ECO:0007669"/>
    <property type="project" value="UniProtKB-KW"/>
</dbReference>
<dbReference type="CDD" id="cd05466">
    <property type="entry name" value="PBP2_LTTR_substrate"/>
    <property type="match status" value="1"/>
</dbReference>
<dbReference type="PROSITE" id="PS50931">
    <property type="entry name" value="HTH_LYSR"/>
    <property type="match status" value="1"/>
</dbReference>
<dbReference type="Gene3D" id="1.10.10.10">
    <property type="entry name" value="Winged helix-like DNA-binding domain superfamily/Winged helix DNA-binding domain"/>
    <property type="match status" value="1"/>
</dbReference>
<keyword evidence="2" id="KW-0805">Transcription regulation</keyword>
<evidence type="ECO:0000259" key="5">
    <source>
        <dbReference type="PROSITE" id="PS50931"/>
    </source>
</evidence>
<evidence type="ECO:0000313" key="6">
    <source>
        <dbReference type="EMBL" id="RVT94300.1"/>
    </source>
</evidence>
<dbReference type="RefSeq" id="WP_127743656.1">
    <property type="nucleotide sequence ID" value="NZ_SACN01000001.1"/>
</dbReference>
<comment type="caution">
    <text evidence="6">The sequence shown here is derived from an EMBL/GenBank/DDBJ whole genome shotgun (WGS) entry which is preliminary data.</text>
</comment>
<dbReference type="InterPro" id="IPR036388">
    <property type="entry name" value="WH-like_DNA-bd_sf"/>
</dbReference>
<dbReference type="PANTHER" id="PTHR30346:SF28">
    <property type="entry name" value="HTH-TYPE TRANSCRIPTIONAL REGULATOR CYNR"/>
    <property type="match status" value="1"/>
</dbReference>
<dbReference type="Pfam" id="PF03466">
    <property type="entry name" value="LysR_substrate"/>
    <property type="match status" value="1"/>
</dbReference>
<gene>
    <name evidence="6" type="ORF">EOD43_10760</name>
</gene>
<dbReference type="Proteomes" id="UP000282971">
    <property type="component" value="Unassembled WGS sequence"/>
</dbReference>
<name>A0A437M9B4_9SPHN</name>
<dbReference type="SUPFAM" id="SSF46785">
    <property type="entry name" value="Winged helix' DNA-binding domain"/>
    <property type="match status" value="1"/>
</dbReference>
<evidence type="ECO:0000256" key="2">
    <source>
        <dbReference type="ARBA" id="ARBA00023015"/>
    </source>
</evidence>
<dbReference type="Gene3D" id="3.40.190.10">
    <property type="entry name" value="Periplasmic binding protein-like II"/>
    <property type="match status" value="2"/>
</dbReference>
<evidence type="ECO:0000256" key="1">
    <source>
        <dbReference type="ARBA" id="ARBA00009437"/>
    </source>
</evidence>